<sequence length="72" mass="7895">MRTKIIIAALTAAREIVEYDRQATLECCCEFDQETFEPIIETIDESGRAGMAAYDAVLAKINAALAELGVRT</sequence>
<keyword evidence="2" id="KW-1185">Reference proteome</keyword>
<accession>A0A2T5VCE8</accession>
<dbReference type="EMBL" id="QAYG01000002">
    <property type="protein sequence ID" value="PTW61405.1"/>
    <property type="molecule type" value="Genomic_DNA"/>
</dbReference>
<protein>
    <submittedName>
        <fullName evidence="1">Uncharacterized protein</fullName>
    </submittedName>
</protein>
<dbReference type="RefSeq" id="WP_107989268.1">
    <property type="nucleotide sequence ID" value="NZ_QAYG01000002.1"/>
</dbReference>
<reference evidence="1 2" key="1">
    <citation type="submission" date="2018-04" db="EMBL/GenBank/DDBJ databases">
        <title>Genomic Encyclopedia of Archaeal and Bacterial Type Strains, Phase II (KMG-II): from individual species to whole genera.</title>
        <authorList>
            <person name="Goeker M."/>
        </authorList>
    </citation>
    <scope>NUCLEOTIDE SEQUENCE [LARGE SCALE GENOMIC DNA]</scope>
    <source>
        <strain evidence="1 2">DSM 23382</strain>
    </source>
</reference>
<evidence type="ECO:0000313" key="2">
    <source>
        <dbReference type="Proteomes" id="UP000244081"/>
    </source>
</evidence>
<organism evidence="1 2">
    <name type="scientific">Breoghania corrubedonensis</name>
    <dbReference type="NCBI Taxonomy" id="665038"/>
    <lineage>
        <taxon>Bacteria</taxon>
        <taxon>Pseudomonadati</taxon>
        <taxon>Pseudomonadota</taxon>
        <taxon>Alphaproteobacteria</taxon>
        <taxon>Hyphomicrobiales</taxon>
        <taxon>Stappiaceae</taxon>
        <taxon>Breoghania</taxon>
    </lineage>
</organism>
<comment type="caution">
    <text evidence="1">The sequence shown here is derived from an EMBL/GenBank/DDBJ whole genome shotgun (WGS) entry which is preliminary data.</text>
</comment>
<gene>
    <name evidence="1" type="ORF">C8N35_102114</name>
</gene>
<dbReference type="AlphaFoldDB" id="A0A2T5VCE8"/>
<proteinExistence type="predicted"/>
<evidence type="ECO:0000313" key="1">
    <source>
        <dbReference type="EMBL" id="PTW61405.1"/>
    </source>
</evidence>
<dbReference type="Proteomes" id="UP000244081">
    <property type="component" value="Unassembled WGS sequence"/>
</dbReference>
<name>A0A2T5VCE8_9HYPH</name>